<name>A0A7C0U228_DESA2</name>
<dbReference type="InterPro" id="IPR023801">
    <property type="entry name" value="His_deacetylse_dom"/>
</dbReference>
<evidence type="ECO:0000256" key="1">
    <source>
        <dbReference type="ARBA" id="ARBA00005947"/>
    </source>
</evidence>
<dbReference type="InterPro" id="IPR023696">
    <property type="entry name" value="Ureohydrolase_dom_sf"/>
</dbReference>
<dbReference type="GO" id="GO:0016787">
    <property type="term" value="F:hydrolase activity"/>
    <property type="evidence" value="ECO:0007669"/>
    <property type="project" value="UniProtKB-KW"/>
</dbReference>
<dbReference type="CDD" id="cd09992">
    <property type="entry name" value="HDAC_classII"/>
    <property type="match status" value="1"/>
</dbReference>
<organism evidence="4">
    <name type="scientific">Desulfofervidus auxilii</name>
    <dbReference type="NCBI Taxonomy" id="1621989"/>
    <lineage>
        <taxon>Bacteria</taxon>
        <taxon>Pseudomonadati</taxon>
        <taxon>Thermodesulfobacteriota</taxon>
        <taxon>Candidatus Desulfofervidia</taxon>
        <taxon>Candidatus Desulfofervidales</taxon>
        <taxon>Candidatus Desulfofervidaceae</taxon>
        <taxon>Candidatus Desulfofervidus</taxon>
    </lineage>
</organism>
<gene>
    <name evidence="4" type="ORF">ENG63_02270</name>
</gene>
<evidence type="ECO:0000259" key="3">
    <source>
        <dbReference type="Pfam" id="PF00850"/>
    </source>
</evidence>
<dbReference type="Pfam" id="PF00850">
    <property type="entry name" value="Hist_deacetyl"/>
    <property type="match status" value="1"/>
</dbReference>
<sequence>MASLTSSIKTGIVKDKRYFDHNPGIWHPESPQRLKSIYTHLEKSEIKNLFEEITPRFALKEEIALIHAPEYIDFIAGTAGKETTLDPDTITSPQSYEIARLAVGGGLSLIEAIYEGKIHNGFALIRPPGHHAERRRAMGFCLFNNIAITAAYALKNNLVQKILIVDWDVHHGNGTQHAFYDSSSVLYFSIHQYPHYPMTGRIEEIGEGEGKGFTVNVPLSPGYGDEDYIYLFINLLYPIAQKYKPQLILVSAGFDPYVDDPLGGMKVSVNGFAAMAQILRKIAAELCENHLIFFLEGGYHLEGLAKSVEAVIKVLLGQEIKLPNLSHYKPNPEITRILNQHRSWWKFE</sequence>
<feature type="domain" description="Histone deacetylase" evidence="3">
    <location>
        <begin position="27"/>
        <end position="315"/>
    </location>
</feature>
<evidence type="ECO:0000313" key="4">
    <source>
        <dbReference type="EMBL" id="HDD43675.1"/>
    </source>
</evidence>
<evidence type="ECO:0000256" key="2">
    <source>
        <dbReference type="ARBA" id="ARBA00022801"/>
    </source>
</evidence>
<dbReference type="InterPro" id="IPR003084">
    <property type="entry name" value="HDAC_I/II"/>
</dbReference>
<dbReference type="PANTHER" id="PTHR10625:SF10">
    <property type="entry name" value="HISTONE DEACETYLASE HDAC1"/>
    <property type="match status" value="1"/>
</dbReference>
<protein>
    <submittedName>
        <fullName evidence="4">Histone deacetylase</fullName>
    </submittedName>
</protein>
<dbReference type="InterPro" id="IPR000286">
    <property type="entry name" value="HDACs"/>
</dbReference>
<dbReference type="PRINTS" id="PR01270">
    <property type="entry name" value="HDASUPER"/>
</dbReference>
<dbReference type="AlphaFoldDB" id="A0A7C0U228"/>
<accession>A0A7C0U228</accession>
<dbReference type="EMBL" id="DRBS01000086">
    <property type="protein sequence ID" value="HDD43675.1"/>
    <property type="molecule type" value="Genomic_DNA"/>
</dbReference>
<comment type="caution">
    <text evidence="4">The sequence shown here is derived from an EMBL/GenBank/DDBJ whole genome shotgun (WGS) entry which is preliminary data.</text>
</comment>
<dbReference type="PRINTS" id="PR01271">
    <property type="entry name" value="HISDACETLASE"/>
</dbReference>
<proteinExistence type="inferred from homology"/>
<reference evidence="4" key="1">
    <citation type="journal article" date="2020" name="mSystems">
        <title>Genome- and Community-Level Interaction Insights into Carbon Utilization and Element Cycling Functions of Hydrothermarchaeota in Hydrothermal Sediment.</title>
        <authorList>
            <person name="Zhou Z."/>
            <person name="Liu Y."/>
            <person name="Xu W."/>
            <person name="Pan J."/>
            <person name="Luo Z.H."/>
            <person name="Li M."/>
        </authorList>
    </citation>
    <scope>NUCLEOTIDE SEQUENCE [LARGE SCALE GENOMIC DNA]</scope>
    <source>
        <strain evidence="4">HyVt-233</strain>
    </source>
</reference>
<dbReference type="Gene3D" id="3.40.800.20">
    <property type="entry name" value="Histone deacetylase domain"/>
    <property type="match status" value="1"/>
</dbReference>
<dbReference type="Proteomes" id="UP000886289">
    <property type="component" value="Unassembled WGS sequence"/>
</dbReference>
<dbReference type="PANTHER" id="PTHR10625">
    <property type="entry name" value="HISTONE DEACETYLASE HDAC1-RELATED"/>
    <property type="match status" value="1"/>
</dbReference>
<comment type="similarity">
    <text evidence="1">Belongs to the histone deacetylase family.</text>
</comment>
<dbReference type="GO" id="GO:0004407">
    <property type="term" value="F:histone deacetylase activity"/>
    <property type="evidence" value="ECO:0007669"/>
    <property type="project" value="InterPro"/>
</dbReference>
<dbReference type="SUPFAM" id="SSF52768">
    <property type="entry name" value="Arginase/deacetylase"/>
    <property type="match status" value="1"/>
</dbReference>
<dbReference type="GO" id="GO:0040029">
    <property type="term" value="P:epigenetic regulation of gene expression"/>
    <property type="evidence" value="ECO:0007669"/>
    <property type="project" value="TreeGrafter"/>
</dbReference>
<dbReference type="InterPro" id="IPR037138">
    <property type="entry name" value="His_deacetylse_dom_sf"/>
</dbReference>
<keyword evidence="2" id="KW-0378">Hydrolase</keyword>